<dbReference type="InterPro" id="IPR011110">
    <property type="entry name" value="Reg_prop"/>
</dbReference>
<dbReference type="InterPro" id="IPR003661">
    <property type="entry name" value="HisK_dim/P_dom"/>
</dbReference>
<dbReference type="AlphaFoldDB" id="A0A9X3YLP3"/>
<dbReference type="SUPFAM" id="SSF63829">
    <property type="entry name" value="Calcium-dependent phosphotriesterase"/>
    <property type="match status" value="3"/>
</dbReference>
<dbReference type="SUPFAM" id="SSF55874">
    <property type="entry name" value="ATPase domain of HSP90 chaperone/DNA topoisomerase II/histidine kinase"/>
    <property type="match status" value="1"/>
</dbReference>
<keyword evidence="10" id="KW-1185">Reference proteome</keyword>
<dbReference type="Proteomes" id="UP001139971">
    <property type="component" value="Unassembled WGS sequence"/>
</dbReference>
<name>A0A9X3YLP3_9GAMM</name>
<feature type="chain" id="PRO_5040857316" description="histidine kinase" evidence="6">
    <location>
        <begin position="32"/>
        <end position="1265"/>
    </location>
</feature>
<organism evidence="9 10">
    <name type="scientific">Tahibacter soli</name>
    <dbReference type="NCBI Taxonomy" id="2983605"/>
    <lineage>
        <taxon>Bacteria</taxon>
        <taxon>Pseudomonadati</taxon>
        <taxon>Pseudomonadota</taxon>
        <taxon>Gammaproteobacteria</taxon>
        <taxon>Lysobacterales</taxon>
        <taxon>Rhodanobacteraceae</taxon>
        <taxon>Tahibacter</taxon>
    </lineage>
</organism>
<dbReference type="PANTHER" id="PTHR43547">
    <property type="entry name" value="TWO-COMPONENT HISTIDINE KINASE"/>
    <property type="match status" value="1"/>
</dbReference>
<dbReference type="Pfam" id="PF02518">
    <property type="entry name" value="HATPase_c"/>
    <property type="match status" value="1"/>
</dbReference>
<keyword evidence="4" id="KW-0175">Coiled coil</keyword>
<dbReference type="InterPro" id="IPR015943">
    <property type="entry name" value="WD40/YVTN_repeat-like_dom_sf"/>
</dbReference>
<dbReference type="SUPFAM" id="SSF55785">
    <property type="entry name" value="PYP-like sensor domain (PAS domain)"/>
    <property type="match status" value="1"/>
</dbReference>
<dbReference type="SMART" id="SM00388">
    <property type="entry name" value="HisKA"/>
    <property type="match status" value="1"/>
</dbReference>
<evidence type="ECO:0000256" key="6">
    <source>
        <dbReference type="SAM" id="SignalP"/>
    </source>
</evidence>
<feature type="signal peptide" evidence="6">
    <location>
        <begin position="1"/>
        <end position="31"/>
    </location>
</feature>
<dbReference type="Pfam" id="PF08447">
    <property type="entry name" value="PAS_3"/>
    <property type="match status" value="1"/>
</dbReference>
<dbReference type="SMART" id="SM00387">
    <property type="entry name" value="HATPase_c"/>
    <property type="match status" value="1"/>
</dbReference>
<accession>A0A9X3YLP3</accession>
<comment type="catalytic activity">
    <reaction evidence="1">
        <text>ATP + protein L-histidine = ADP + protein N-phospho-L-histidine.</text>
        <dbReference type="EC" id="2.7.13.3"/>
    </reaction>
</comment>
<evidence type="ECO:0000256" key="1">
    <source>
        <dbReference type="ARBA" id="ARBA00000085"/>
    </source>
</evidence>
<evidence type="ECO:0000259" key="7">
    <source>
        <dbReference type="PROSITE" id="PS50109"/>
    </source>
</evidence>
<keyword evidence="5" id="KW-0472">Membrane</keyword>
<dbReference type="InterPro" id="IPR003594">
    <property type="entry name" value="HATPase_dom"/>
</dbReference>
<gene>
    <name evidence="9" type="ORF">OD750_010600</name>
</gene>
<dbReference type="InterPro" id="IPR013783">
    <property type="entry name" value="Ig-like_fold"/>
</dbReference>
<keyword evidence="3" id="KW-0597">Phosphoprotein</keyword>
<keyword evidence="5" id="KW-0812">Transmembrane</keyword>
<reference evidence="9" key="1">
    <citation type="submission" date="2023-02" db="EMBL/GenBank/DDBJ databases">
        <title>Tahibacter soli sp. nov. isolated from soil.</title>
        <authorList>
            <person name="Baek J.H."/>
            <person name="Lee J.K."/>
            <person name="Choi D.G."/>
            <person name="Jeon C.O."/>
        </authorList>
    </citation>
    <scope>NUCLEOTIDE SEQUENCE</scope>
    <source>
        <strain evidence="9">BL</strain>
    </source>
</reference>
<dbReference type="PRINTS" id="PR00344">
    <property type="entry name" value="BCTRLSENSOR"/>
</dbReference>
<dbReference type="InterPro" id="IPR004358">
    <property type="entry name" value="Sig_transdc_His_kin-like_C"/>
</dbReference>
<dbReference type="Gene3D" id="3.30.565.10">
    <property type="entry name" value="Histidine kinase-like ATPase, C-terminal domain"/>
    <property type="match status" value="1"/>
</dbReference>
<dbReference type="Gene3D" id="2.130.10.10">
    <property type="entry name" value="YVTN repeat-like/Quinoprotein amine dehydrogenase"/>
    <property type="match status" value="5"/>
</dbReference>
<dbReference type="NCBIfam" id="TIGR00229">
    <property type="entry name" value="sensory_box"/>
    <property type="match status" value="1"/>
</dbReference>
<dbReference type="InterPro" id="IPR000700">
    <property type="entry name" value="PAS-assoc_C"/>
</dbReference>
<dbReference type="Gene3D" id="3.30.450.20">
    <property type="entry name" value="PAS domain"/>
    <property type="match status" value="1"/>
</dbReference>
<dbReference type="RefSeq" id="WP_263544683.1">
    <property type="nucleotide sequence ID" value="NZ_JAOVZO020000015.1"/>
</dbReference>
<dbReference type="Pfam" id="PF07494">
    <property type="entry name" value="Reg_prop"/>
    <property type="match status" value="6"/>
</dbReference>
<protein>
    <recommendedName>
        <fullName evidence="2">histidine kinase</fullName>
        <ecNumber evidence="2">2.7.13.3</ecNumber>
    </recommendedName>
</protein>
<dbReference type="InterPro" id="IPR013655">
    <property type="entry name" value="PAS_fold_3"/>
</dbReference>
<evidence type="ECO:0000259" key="8">
    <source>
        <dbReference type="PROSITE" id="PS50113"/>
    </source>
</evidence>
<dbReference type="EC" id="2.7.13.3" evidence="2"/>
<dbReference type="PROSITE" id="PS50113">
    <property type="entry name" value="PAC"/>
    <property type="match status" value="1"/>
</dbReference>
<comment type="caution">
    <text evidence="9">The sequence shown here is derived from an EMBL/GenBank/DDBJ whole genome shotgun (WGS) entry which is preliminary data.</text>
</comment>
<dbReference type="Gene3D" id="2.60.40.10">
    <property type="entry name" value="Immunoglobulins"/>
    <property type="match status" value="1"/>
</dbReference>
<keyword evidence="5" id="KW-1133">Transmembrane helix</keyword>
<feature type="transmembrane region" description="Helical" evidence="5">
    <location>
        <begin position="811"/>
        <end position="833"/>
    </location>
</feature>
<dbReference type="PANTHER" id="PTHR43547:SF2">
    <property type="entry name" value="HYBRID SIGNAL TRANSDUCTION HISTIDINE KINASE C"/>
    <property type="match status" value="1"/>
</dbReference>
<dbReference type="PROSITE" id="PS50109">
    <property type="entry name" value="HIS_KIN"/>
    <property type="match status" value="1"/>
</dbReference>
<dbReference type="InterPro" id="IPR005467">
    <property type="entry name" value="His_kinase_dom"/>
</dbReference>
<keyword evidence="6" id="KW-0732">Signal</keyword>
<evidence type="ECO:0000256" key="3">
    <source>
        <dbReference type="ARBA" id="ARBA00022553"/>
    </source>
</evidence>
<feature type="domain" description="PAC" evidence="8">
    <location>
        <begin position="927"/>
        <end position="980"/>
    </location>
</feature>
<evidence type="ECO:0000313" key="10">
    <source>
        <dbReference type="Proteomes" id="UP001139971"/>
    </source>
</evidence>
<dbReference type="InterPro" id="IPR035965">
    <property type="entry name" value="PAS-like_dom_sf"/>
</dbReference>
<sequence length="1265" mass="135968">MRNRGRFAWLIATVVLATAVAHDAVAAPAWAADAGVERLRFKRLGVRDGLSQTIATTLAQDARGFVWVGTQDGLNRYDGYGFRVYRHDRDDPASLPDNNVRRLLADSKGRLWIGFATGLARYDAALDRFDTWRPAPGVRNALAARSVGALLEDRDGRIWVATSGGALQFVDERGGFAPGPCDGEPTARINALAQAHDGALLLGTDRGLWRCDVASGALSEIRYGDARIVSGSQTLRVGAHGEIWVAASGQGVFRFDADGTPSLRLDSDAVPPLADRTVHGLAIDRDGAVWFGSDVRGVSRFDPATRALESYGHAVGREYSLASNRAFSLLEDRDGVIWVGSWGSGVSLLDPRTAAFVQLVPGAAPHALPGASATAVLADADGAFWIGTLENGGLSRFDPARGVVERHVHDPARADSLATNFVTGLARGPDGSLWVGTNDSGLDRLAPGAKGFAHYRHDPARADTLPDDDVQGLYVDKSGTLWVSTANGLAALCAGCDAFRRYVNDPNDPASLGGGSVQTVLETRAGELWVGLRRNGLDRLDRATGRFEHFRADLDDARSLANDVVTSLHEDARGDLWIGTQGGGLNRLRRDAAGRVAFDAVTTREGLAADAIGGIAEDAQGRLWLSTTAGISRYDPPTRSVLNLSGARGGSDAGYFIGAASQHADGRVLFGGPAGVTVFDPADVATAPPPQPLFTDFRLFNAPVAPRARDAASPLAATPWTGGGIELDYRQSMFSLDFAAPNAADPDAVRYAYRLDPHDAEWIETDASRRTATYTALPPGDYRLRLRARYAGQAWSGAEAALAVRVKPAPWFAPPALAAYVALAALLGAAGWWRRRERLRRRAAAQEDLRRSEERLKHALWGSGGELWDIDLASGRLHRENRLEHLAASHDATAETVASYMPFLHPDDTGSMREAMIVHLKGASDDFAISFRTRDRSGEWTWLLTRGRVVERDAQGRARRMTGTTHDINALKRAEEALRSLNEELELRVERRTAALRTANVELQQTLDRLTLTQRQLVDAEKLASLGGLVAGIAHEINTPLGVGVTAASHLAEEARRLGRALEGGALARSDLTRFQEMARESSELILRNLQRADGLVRSFKQVAVDQSNEDRRVVELGACLREILTTLGPALRKTPHAVTLACPVPVPCLTAPGALYQILTNLVMNSLTHGYAPGVAGALSIAVARDGDEAVVDYRDDGAGMDEATRSRIFDPFFTTRRGQGGSGLGMHIVYNLVTQALGGTIACRSAPGRGVEFRIRFPHGTGR</sequence>
<evidence type="ECO:0000256" key="5">
    <source>
        <dbReference type="SAM" id="Phobius"/>
    </source>
</evidence>
<dbReference type="Pfam" id="PF07495">
    <property type="entry name" value="Y_Y_Y"/>
    <property type="match status" value="1"/>
</dbReference>
<proteinExistence type="predicted"/>
<dbReference type="GO" id="GO:0000155">
    <property type="term" value="F:phosphorelay sensor kinase activity"/>
    <property type="evidence" value="ECO:0007669"/>
    <property type="project" value="InterPro"/>
</dbReference>
<evidence type="ECO:0000256" key="4">
    <source>
        <dbReference type="SAM" id="Coils"/>
    </source>
</evidence>
<dbReference type="EMBL" id="JAOVZO020000015">
    <property type="protein sequence ID" value="MDC8012993.1"/>
    <property type="molecule type" value="Genomic_DNA"/>
</dbReference>
<feature type="coiled-coil region" evidence="4">
    <location>
        <begin position="968"/>
        <end position="1002"/>
    </location>
</feature>
<dbReference type="CDD" id="cd00082">
    <property type="entry name" value="HisKA"/>
    <property type="match status" value="1"/>
</dbReference>
<dbReference type="InterPro" id="IPR036890">
    <property type="entry name" value="HATPase_C_sf"/>
</dbReference>
<dbReference type="Gene3D" id="1.10.287.130">
    <property type="match status" value="1"/>
</dbReference>
<evidence type="ECO:0000313" key="9">
    <source>
        <dbReference type="EMBL" id="MDC8012993.1"/>
    </source>
</evidence>
<dbReference type="InterPro" id="IPR000014">
    <property type="entry name" value="PAS"/>
</dbReference>
<evidence type="ECO:0000256" key="2">
    <source>
        <dbReference type="ARBA" id="ARBA00012438"/>
    </source>
</evidence>
<feature type="domain" description="Histidine kinase" evidence="7">
    <location>
        <begin position="1032"/>
        <end position="1263"/>
    </location>
</feature>
<dbReference type="InterPro" id="IPR011123">
    <property type="entry name" value="Y_Y_Y"/>
</dbReference>